<dbReference type="Proteomes" id="UP001499974">
    <property type="component" value="Unassembled WGS sequence"/>
</dbReference>
<evidence type="ECO:0000313" key="1">
    <source>
        <dbReference type="EMBL" id="GAA4721064.1"/>
    </source>
</evidence>
<proteinExistence type="predicted"/>
<sequence length="55" mass="5833">MWIWIVVAVVVVAAGVYAFWPRADHLGSRVNRASAIAQGRAENYDNEGGGGYGGP</sequence>
<protein>
    <submittedName>
        <fullName evidence="1">Uncharacterized protein</fullName>
    </submittedName>
</protein>
<organism evidence="1 2">
    <name type="scientific">Nocardioides conyzicola</name>
    <dbReference type="NCBI Taxonomy" id="1651781"/>
    <lineage>
        <taxon>Bacteria</taxon>
        <taxon>Bacillati</taxon>
        <taxon>Actinomycetota</taxon>
        <taxon>Actinomycetes</taxon>
        <taxon>Propionibacteriales</taxon>
        <taxon>Nocardioidaceae</taxon>
        <taxon>Nocardioides</taxon>
    </lineage>
</organism>
<keyword evidence="2" id="KW-1185">Reference proteome</keyword>
<name>A0ABP8Y3T4_9ACTN</name>
<evidence type="ECO:0000313" key="2">
    <source>
        <dbReference type="Proteomes" id="UP001499974"/>
    </source>
</evidence>
<comment type="caution">
    <text evidence="1">The sequence shown here is derived from an EMBL/GenBank/DDBJ whole genome shotgun (WGS) entry which is preliminary data.</text>
</comment>
<dbReference type="RefSeq" id="WP_345524177.1">
    <property type="nucleotide sequence ID" value="NZ_BAABKM010000005.1"/>
</dbReference>
<gene>
    <name evidence="1" type="ORF">GCM10023349_46690</name>
</gene>
<dbReference type="EMBL" id="BAABKM010000005">
    <property type="protein sequence ID" value="GAA4721064.1"/>
    <property type="molecule type" value="Genomic_DNA"/>
</dbReference>
<reference evidence="2" key="1">
    <citation type="journal article" date="2019" name="Int. J. Syst. Evol. Microbiol.">
        <title>The Global Catalogue of Microorganisms (GCM) 10K type strain sequencing project: providing services to taxonomists for standard genome sequencing and annotation.</title>
        <authorList>
            <consortium name="The Broad Institute Genomics Platform"/>
            <consortium name="The Broad Institute Genome Sequencing Center for Infectious Disease"/>
            <person name="Wu L."/>
            <person name="Ma J."/>
        </authorList>
    </citation>
    <scope>NUCLEOTIDE SEQUENCE [LARGE SCALE GENOMIC DNA]</scope>
    <source>
        <strain evidence="2">JCM 18531</strain>
    </source>
</reference>
<accession>A0ABP8Y3T4</accession>